<dbReference type="eggNOG" id="COG0834">
    <property type="taxonomic scope" value="Bacteria"/>
</dbReference>
<dbReference type="EMBL" id="CP009048">
    <property type="protein sequence ID" value="AIL59791.1"/>
    <property type="molecule type" value="Genomic_DNA"/>
</dbReference>
<accession>A0A077F8P1</accession>
<dbReference type="AlphaFoldDB" id="A0A077F8P1"/>
<dbReference type="HOGENOM" id="CLU_094477_0_0_6"/>
<dbReference type="SUPFAM" id="SSF53850">
    <property type="entry name" value="Periplasmic binding protein-like II"/>
    <property type="match status" value="1"/>
</dbReference>
<name>A0A077F8P1_9PSED</name>
<gene>
    <name evidence="3" type="ORF">PSAKL28_05550</name>
</gene>
<dbReference type="OrthoDB" id="5765098at2"/>
<feature type="chain" id="PRO_5001718512" evidence="2">
    <location>
        <begin position="21"/>
        <end position="251"/>
    </location>
</feature>
<sequence length="251" mass="28929">MRGWRVVLLILALVASSVHASETIEVPKQVRLASERWEDYTNADGTGIAWDILRKVFEPAGVKVEVLSVPYSRAIGLVKRGEADAWVGSYHEESTDNLYPRWNFDTDHIYALSLTSKPVPTPENLGQFKLSWVRGYDYQDYLPNVGEYREVQRREGILPMLERGRVDFYIDAQTEVDYVLGQAAAGERRRFRSTHIAELPLYLAFGKTDEARALKELFDQRMDKLVANGELREIFSHWSQPYPFDEKARLE</sequence>
<dbReference type="PANTHER" id="PTHR35936:SF6">
    <property type="entry name" value="AMINO ACID ABC TRANSPORTER SUBSTRATE-BINDING PAAT FAMILY PROTEIN"/>
    <property type="match status" value="1"/>
</dbReference>
<keyword evidence="2" id="KW-0732">Signal</keyword>
<dbReference type="RefSeq" id="WP_038606277.1">
    <property type="nucleotide sequence ID" value="NZ_CP009048.1"/>
</dbReference>
<evidence type="ECO:0000313" key="3">
    <source>
        <dbReference type="EMBL" id="AIL59791.1"/>
    </source>
</evidence>
<reference evidence="3 4" key="1">
    <citation type="submission" date="2014-07" db="EMBL/GenBank/DDBJ databases">
        <authorList>
            <person name="Lee K."/>
            <person name="Lim J.Y."/>
            <person name="Hwang I."/>
        </authorList>
    </citation>
    <scope>NUCLEOTIDE SEQUENCE [LARGE SCALE GENOMIC DNA]</scope>
    <source>
        <strain evidence="3 4">KL28</strain>
    </source>
</reference>
<evidence type="ECO:0000313" key="4">
    <source>
        <dbReference type="Proteomes" id="UP000028931"/>
    </source>
</evidence>
<dbReference type="PANTHER" id="PTHR35936">
    <property type="entry name" value="MEMBRANE-BOUND LYTIC MUREIN TRANSGLYCOSYLASE F"/>
    <property type="match status" value="1"/>
</dbReference>
<proteinExistence type="inferred from homology"/>
<evidence type="ECO:0000256" key="1">
    <source>
        <dbReference type="ARBA" id="ARBA00010333"/>
    </source>
</evidence>
<protein>
    <submittedName>
        <fullName evidence="3">Amino acid ABC transporter substrate-binding protein, PAAT family</fullName>
    </submittedName>
</protein>
<feature type="signal peptide" evidence="2">
    <location>
        <begin position="1"/>
        <end position="20"/>
    </location>
</feature>
<dbReference type="Proteomes" id="UP000028931">
    <property type="component" value="Chromosome"/>
</dbReference>
<dbReference type="KEGG" id="palk:PSAKL28_05550"/>
<dbReference type="Gene3D" id="3.40.190.10">
    <property type="entry name" value="Periplasmic binding protein-like II"/>
    <property type="match status" value="2"/>
</dbReference>
<evidence type="ECO:0000256" key="2">
    <source>
        <dbReference type="SAM" id="SignalP"/>
    </source>
</evidence>
<comment type="similarity">
    <text evidence="1">Belongs to the bacterial solute-binding protein 3 family.</text>
</comment>
<organism evidence="3 4">
    <name type="scientific">Pseudomonas alkylphenolica</name>
    <dbReference type="NCBI Taxonomy" id="237609"/>
    <lineage>
        <taxon>Bacteria</taxon>
        <taxon>Pseudomonadati</taxon>
        <taxon>Pseudomonadota</taxon>
        <taxon>Gammaproteobacteria</taxon>
        <taxon>Pseudomonadales</taxon>
        <taxon>Pseudomonadaceae</taxon>
        <taxon>Pseudomonas</taxon>
    </lineage>
</organism>